<dbReference type="STRING" id="558155.SAMN04487911_11227"/>
<dbReference type="Proteomes" id="UP000184231">
    <property type="component" value="Unassembled WGS sequence"/>
</dbReference>
<feature type="transmembrane region" description="Helical" evidence="1">
    <location>
        <begin position="80"/>
        <end position="102"/>
    </location>
</feature>
<accession>A0A1M6GWG9</accession>
<reference evidence="2 3" key="1">
    <citation type="submission" date="2016-11" db="EMBL/GenBank/DDBJ databases">
        <authorList>
            <person name="Jaros S."/>
            <person name="Januszkiewicz K."/>
            <person name="Wedrychowicz H."/>
        </authorList>
    </citation>
    <scope>NUCLEOTIDE SEQUENCE [LARGE SCALE GENOMIC DNA]</scope>
    <source>
        <strain evidence="2 3">CGMCC 1.8863</strain>
    </source>
</reference>
<dbReference type="EMBL" id="FQYX01000012">
    <property type="protein sequence ID" value="SHJ14247.1"/>
    <property type="molecule type" value="Genomic_DNA"/>
</dbReference>
<evidence type="ECO:0000256" key="1">
    <source>
        <dbReference type="SAM" id="Phobius"/>
    </source>
</evidence>
<dbReference type="OrthoDB" id="1144727at2"/>
<protein>
    <submittedName>
        <fullName evidence="2">Uncharacterized protein</fullName>
    </submittedName>
</protein>
<dbReference type="RefSeq" id="WP_072764432.1">
    <property type="nucleotide sequence ID" value="NZ_FQYX01000012.1"/>
</dbReference>
<evidence type="ECO:0000313" key="3">
    <source>
        <dbReference type="Proteomes" id="UP000184231"/>
    </source>
</evidence>
<gene>
    <name evidence="2" type="ORF">SAMN04487911_11227</name>
</gene>
<dbReference type="AlphaFoldDB" id="A0A1M6GWG9"/>
<keyword evidence="1" id="KW-0472">Membrane</keyword>
<keyword evidence="1" id="KW-0812">Transmembrane</keyword>
<name>A0A1M6GWG9_9FLAO</name>
<evidence type="ECO:0000313" key="2">
    <source>
        <dbReference type="EMBL" id="SHJ14247.1"/>
    </source>
</evidence>
<keyword evidence="1" id="KW-1133">Transmembrane helix</keyword>
<organism evidence="2 3">
    <name type="scientific">Arenibacter nanhaiticus</name>
    <dbReference type="NCBI Taxonomy" id="558155"/>
    <lineage>
        <taxon>Bacteria</taxon>
        <taxon>Pseudomonadati</taxon>
        <taxon>Bacteroidota</taxon>
        <taxon>Flavobacteriia</taxon>
        <taxon>Flavobacteriales</taxon>
        <taxon>Flavobacteriaceae</taxon>
        <taxon>Arenibacter</taxon>
    </lineage>
</organism>
<proteinExistence type="predicted"/>
<keyword evidence="3" id="KW-1185">Reference proteome</keyword>
<sequence length="103" mass="11765">MSQISYRKCLECNTLNENSDYCQHCGAIINIVLKRKLESEEKAFQKLEQQKQEKPSAITTFLKGTLTHPNLIVRLFAKTLYSVWMLVMMIGAALAFVFSYIAA</sequence>